<dbReference type="CDD" id="cd02440">
    <property type="entry name" value="AdoMet_MTases"/>
    <property type="match status" value="1"/>
</dbReference>
<dbReference type="PANTHER" id="PTHR11006:SF60">
    <property type="entry name" value="PROTEIN ARGININE N-METHYLTRANSFERASE 9"/>
    <property type="match status" value="1"/>
</dbReference>
<keyword evidence="2" id="KW-0808">Transferase</keyword>
<name>A0A914HMX8_GLORO</name>
<keyword evidence="1 2" id="KW-0949">S-adenosyl-L-methionine</keyword>
<dbReference type="GO" id="GO:0032259">
    <property type="term" value="P:methylation"/>
    <property type="evidence" value="ECO:0007669"/>
    <property type="project" value="UniProtKB-KW"/>
</dbReference>
<dbReference type="PANTHER" id="PTHR11006">
    <property type="entry name" value="PROTEIN ARGININE N-METHYLTRANSFERASE"/>
    <property type="match status" value="1"/>
</dbReference>
<sequence>MTLKKIIRIVKMLPNNAPQFEYDEEDADADNNNNPRAPVAAVAVVDDNFRDLQQPQGFIRRVGAGGLTTSVTLQFSISNARHHYKKREFAEAVLNYAAVLKMIPAAPSPTGPGLGRRKFIDEFLDALRAYLRHEYDDARVEQVVQVAQTIYPAESSLWRTVAECFFERGKLLRCVELFGRAIDYARDEMEWLHAASSRENARSNLFDAWHWRMLNDGRRNTRFAEAVLHALDSRKSAGRKPRLLDIGCGSGIFSIVAAYSTANPFCVACEMDEAMCSVARRCFARNGSEAKRIELYESYSKRIELEERCDVLVTETVDCAVFGEHIVDTILDAKERLLTDDAIIIPNKAVVLFSLIECAYTAKENTFECCQSPPMTLLSNSCYIREDQTQEKQRPILPPSPYICAHLNELPAFDSANPTAAAYRLLSEPVEGLCVDFSNVQQLRQIQSDHLVTEVVLTANANGLVTAVCVWFRLQLFANIEICTSPEEGFCWQQALFPFYPPLSVSAGDSLHFKVFVKDQTLHVQPLHNNCPNLPSPERELLRAPSTLDLLAMNDPSISLFFSRSIRLHQPLACVLDCSDLLLSIDTCGCKGPIVASAYSTIRYIYRGAATALGKAICPPGGAILYWPFSSVGALRDDYFASIIELHIRSPGAMLIPNLILLKGCLISSEQLHARSALLTSPEAQRRTYCGTDLSPMGDYRVTHFQELESRTLRFETLSDPVELFRMEFGADANSALGQLTKLKHEAHFVSHRVGRCDAILLWFEIGTDAAAAVDVDECCGVEEGIQRTTTRLDLRQDTLSTKSSAFILASPIFLKAPSNGGRNGLKAQYSLHHGNVLFHWVKEAIFL</sequence>
<dbReference type="InterPro" id="IPR025799">
    <property type="entry name" value="Arg_MeTrfase"/>
</dbReference>
<proteinExistence type="predicted"/>
<dbReference type="WBParaSite" id="Gr19_v10_g2785.t1">
    <property type="protein sequence ID" value="Gr19_v10_g2785.t1"/>
    <property type="gene ID" value="Gr19_v10_g2785"/>
</dbReference>
<dbReference type="InterPro" id="IPR011990">
    <property type="entry name" value="TPR-like_helical_dom_sf"/>
</dbReference>
<protein>
    <submittedName>
        <fullName evidence="4">Uncharacterized protein</fullName>
    </submittedName>
</protein>
<keyword evidence="3" id="KW-1185">Reference proteome</keyword>
<dbReference type="Pfam" id="PF06325">
    <property type="entry name" value="PrmA"/>
    <property type="match status" value="1"/>
</dbReference>
<evidence type="ECO:0000313" key="3">
    <source>
        <dbReference type="Proteomes" id="UP000887572"/>
    </source>
</evidence>
<evidence type="ECO:0000256" key="1">
    <source>
        <dbReference type="ARBA" id="ARBA00022691"/>
    </source>
</evidence>
<evidence type="ECO:0000256" key="2">
    <source>
        <dbReference type="PROSITE-ProRule" id="PRU01015"/>
    </source>
</evidence>
<evidence type="ECO:0000313" key="4">
    <source>
        <dbReference type="WBParaSite" id="Gr19_v10_g2785.t1"/>
    </source>
</evidence>
<dbReference type="Gene3D" id="2.70.160.11">
    <property type="entry name" value="Hnrnp arginine n-methyltransferase1"/>
    <property type="match status" value="2"/>
</dbReference>
<dbReference type="Gene3D" id="1.25.40.10">
    <property type="entry name" value="Tetratricopeptide repeat domain"/>
    <property type="match status" value="1"/>
</dbReference>
<dbReference type="PROSITE" id="PS51678">
    <property type="entry name" value="SAM_MT_PRMT"/>
    <property type="match status" value="1"/>
</dbReference>
<dbReference type="Gene3D" id="3.40.50.150">
    <property type="entry name" value="Vaccinia Virus protein VP39"/>
    <property type="match status" value="1"/>
</dbReference>
<reference evidence="4" key="1">
    <citation type="submission" date="2022-11" db="UniProtKB">
        <authorList>
            <consortium name="WormBaseParasite"/>
        </authorList>
    </citation>
    <scope>IDENTIFICATION</scope>
</reference>
<keyword evidence="2" id="KW-0489">Methyltransferase</keyword>
<dbReference type="AlphaFoldDB" id="A0A914HMX8"/>
<dbReference type="Proteomes" id="UP000887572">
    <property type="component" value="Unplaced"/>
</dbReference>
<dbReference type="GO" id="GO:0005634">
    <property type="term" value="C:nucleus"/>
    <property type="evidence" value="ECO:0007669"/>
    <property type="project" value="TreeGrafter"/>
</dbReference>
<accession>A0A914HMX8</accession>
<dbReference type="GO" id="GO:0042054">
    <property type="term" value="F:histone methyltransferase activity"/>
    <property type="evidence" value="ECO:0007669"/>
    <property type="project" value="TreeGrafter"/>
</dbReference>
<organism evidence="3 4">
    <name type="scientific">Globodera rostochiensis</name>
    <name type="common">Golden nematode worm</name>
    <name type="synonym">Heterodera rostochiensis</name>
    <dbReference type="NCBI Taxonomy" id="31243"/>
    <lineage>
        <taxon>Eukaryota</taxon>
        <taxon>Metazoa</taxon>
        <taxon>Ecdysozoa</taxon>
        <taxon>Nematoda</taxon>
        <taxon>Chromadorea</taxon>
        <taxon>Rhabditida</taxon>
        <taxon>Tylenchina</taxon>
        <taxon>Tylenchomorpha</taxon>
        <taxon>Tylenchoidea</taxon>
        <taxon>Heteroderidae</taxon>
        <taxon>Heteroderinae</taxon>
        <taxon>Globodera</taxon>
    </lineage>
</organism>
<dbReference type="SUPFAM" id="SSF53335">
    <property type="entry name" value="S-adenosyl-L-methionine-dependent methyltransferases"/>
    <property type="match status" value="1"/>
</dbReference>
<dbReference type="InterPro" id="IPR029063">
    <property type="entry name" value="SAM-dependent_MTases_sf"/>
</dbReference>
<dbReference type="GO" id="GO:0016274">
    <property type="term" value="F:protein-arginine N-methyltransferase activity"/>
    <property type="evidence" value="ECO:0007669"/>
    <property type="project" value="InterPro"/>
</dbReference>